<dbReference type="PRINTS" id="PR00332">
    <property type="entry name" value="HISTRIAD"/>
</dbReference>
<feature type="active site" description="Tele-AMP-histidine intermediate" evidence="1">
    <location>
        <position position="99"/>
    </location>
</feature>
<dbReference type="EMBL" id="RHHQ01000012">
    <property type="protein sequence ID" value="RNB86974.1"/>
    <property type="molecule type" value="Genomic_DNA"/>
</dbReference>
<dbReference type="RefSeq" id="WP_122918671.1">
    <property type="nucleotide sequence ID" value="NZ_RHHQ01000012.1"/>
</dbReference>
<dbReference type="InterPro" id="IPR011146">
    <property type="entry name" value="HIT-like"/>
</dbReference>
<evidence type="ECO:0000313" key="6">
    <source>
        <dbReference type="Proteomes" id="UP000271031"/>
    </source>
</evidence>
<dbReference type="InterPro" id="IPR036265">
    <property type="entry name" value="HIT-like_sf"/>
</dbReference>
<evidence type="ECO:0000259" key="4">
    <source>
        <dbReference type="PROSITE" id="PS51084"/>
    </source>
</evidence>
<comment type="caution">
    <text evidence="5">The sequence shown here is derived from an EMBL/GenBank/DDBJ whole genome shotgun (WGS) entry which is preliminary data.</text>
</comment>
<organism evidence="5 6">
    <name type="scientific">Brevibacillus fluminis</name>
    <dbReference type="NCBI Taxonomy" id="511487"/>
    <lineage>
        <taxon>Bacteria</taxon>
        <taxon>Bacillati</taxon>
        <taxon>Bacillota</taxon>
        <taxon>Bacilli</taxon>
        <taxon>Bacillales</taxon>
        <taxon>Paenibacillaceae</taxon>
        <taxon>Brevibacillus</taxon>
    </lineage>
</organism>
<evidence type="ECO:0000256" key="1">
    <source>
        <dbReference type="PIRSR" id="PIRSR601310-1"/>
    </source>
</evidence>
<protein>
    <submittedName>
        <fullName evidence="5">HIT domain-containing protein</fullName>
    </submittedName>
</protein>
<gene>
    <name evidence="5" type="ORF">EDM56_14800</name>
</gene>
<reference evidence="5 6" key="1">
    <citation type="submission" date="2018-10" db="EMBL/GenBank/DDBJ databases">
        <title>Phylogenomics of Brevibacillus.</title>
        <authorList>
            <person name="Dunlap C."/>
        </authorList>
    </citation>
    <scope>NUCLEOTIDE SEQUENCE [LARGE SCALE GENOMIC DNA]</scope>
    <source>
        <strain evidence="5 6">JCM 15716</strain>
    </source>
</reference>
<dbReference type="OrthoDB" id="9784774at2"/>
<dbReference type="Pfam" id="PF01230">
    <property type="entry name" value="HIT"/>
    <property type="match status" value="1"/>
</dbReference>
<dbReference type="SUPFAM" id="SSF54197">
    <property type="entry name" value="HIT-like"/>
    <property type="match status" value="1"/>
</dbReference>
<keyword evidence="6" id="KW-1185">Reference proteome</keyword>
<dbReference type="PANTHER" id="PTHR23089">
    <property type="entry name" value="HISTIDINE TRIAD HIT PROTEIN"/>
    <property type="match status" value="1"/>
</dbReference>
<dbReference type="GO" id="GO:0003824">
    <property type="term" value="F:catalytic activity"/>
    <property type="evidence" value="ECO:0007669"/>
    <property type="project" value="InterPro"/>
</dbReference>
<feature type="short sequence motif" description="Histidine triad motif" evidence="2 3">
    <location>
        <begin position="97"/>
        <end position="101"/>
    </location>
</feature>
<dbReference type="PROSITE" id="PS51084">
    <property type="entry name" value="HIT_2"/>
    <property type="match status" value="1"/>
</dbReference>
<dbReference type="Proteomes" id="UP000271031">
    <property type="component" value="Unassembled WGS sequence"/>
</dbReference>
<feature type="domain" description="HIT" evidence="4">
    <location>
        <begin position="6"/>
        <end position="110"/>
    </location>
</feature>
<sequence length="110" mass="12922">MSEDFYCDEVLSGKTPVQKVMETDRVLAYYHTRPFYEEHVVVIPKRHIHSLLTLEESHSELLLEMLDVVKQVAAQVVEEKGACRIMTNLGDYQDSKHLHWHVIFGKRIRE</sequence>
<evidence type="ECO:0000256" key="3">
    <source>
        <dbReference type="PROSITE-ProRule" id="PRU00464"/>
    </source>
</evidence>
<accession>A0A3M8DG09</accession>
<dbReference type="Gene3D" id="3.30.428.10">
    <property type="entry name" value="HIT-like"/>
    <property type="match status" value="1"/>
</dbReference>
<proteinExistence type="predicted"/>
<name>A0A3M8DG09_9BACL</name>
<evidence type="ECO:0000256" key="2">
    <source>
        <dbReference type="PIRSR" id="PIRSR601310-3"/>
    </source>
</evidence>
<evidence type="ECO:0000313" key="5">
    <source>
        <dbReference type="EMBL" id="RNB86974.1"/>
    </source>
</evidence>
<dbReference type="AlphaFoldDB" id="A0A3M8DG09"/>
<dbReference type="InterPro" id="IPR001310">
    <property type="entry name" value="Histidine_triad_HIT"/>
</dbReference>